<gene>
    <name evidence="2" type="ORF">GCM10011376_23300</name>
</gene>
<accession>A0ABQ3HJ87</accession>
<dbReference type="PANTHER" id="PTHR42964">
    <property type="entry name" value="ENOYL-COA HYDRATASE"/>
    <property type="match status" value="1"/>
</dbReference>
<comment type="similarity">
    <text evidence="1">Belongs to the enoyl-CoA hydratase/isomerase family.</text>
</comment>
<dbReference type="Gene3D" id="3.90.226.10">
    <property type="entry name" value="2-enoyl-CoA Hydratase, Chain A, domain 1"/>
    <property type="match status" value="1"/>
</dbReference>
<dbReference type="InterPro" id="IPR001753">
    <property type="entry name" value="Enoyl-CoA_hydra/iso"/>
</dbReference>
<evidence type="ECO:0000313" key="2">
    <source>
        <dbReference type="EMBL" id="GHE17720.1"/>
    </source>
</evidence>
<dbReference type="SUPFAM" id="SSF52096">
    <property type="entry name" value="ClpP/crotonase"/>
    <property type="match status" value="1"/>
</dbReference>
<comment type="caution">
    <text evidence="2">The sequence shown here is derived from an EMBL/GenBank/DDBJ whole genome shotgun (WGS) entry which is preliminary data.</text>
</comment>
<dbReference type="Pfam" id="PF00378">
    <property type="entry name" value="ECH_1"/>
    <property type="match status" value="1"/>
</dbReference>
<keyword evidence="3" id="KW-1185">Reference proteome</keyword>
<dbReference type="InterPro" id="IPR029045">
    <property type="entry name" value="ClpP/crotonase-like_dom_sf"/>
</dbReference>
<dbReference type="RefSeq" id="WP_191279646.1">
    <property type="nucleotide sequence ID" value="NZ_BNAD01000005.1"/>
</dbReference>
<evidence type="ECO:0000313" key="3">
    <source>
        <dbReference type="Proteomes" id="UP000597341"/>
    </source>
</evidence>
<reference evidence="3" key="1">
    <citation type="journal article" date="2019" name="Int. J. Syst. Evol. Microbiol.">
        <title>The Global Catalogue of Microorganisms (GCM) 10K type strain sequencing project: providing services to taxonomists for standard genome sequencing and annotation.</title>
        <authorList>
            <consortium name="The Broad Institute Genomics Platform"/>
            <consortium name="The Broad Institute Genome Sequencing Center for Infectious Disease"/>
            <person name="Wu L."/>
            <person name="Ma J."/>
        </authorList>
    </citation>
    <scope>NUCLEOTIDE SEQUENCE [LARGE SCALE GENOMIC DNA]</scope>
    <source>
        <strain evidence="3">CGMCC 1.12791</strain>
    </source>
</reference>
<protein>
    <submittedName>
        <fullName evidence="2">Enoyl-CoA hydratase</fullName>
    </submittedName>
</protein>
<organism evidence="2 3">
    <name type="scientific">Nocardioides flavus</name>
    <name type="common">ex Wang et al. 2016</name>
    <dbReference type="NCBI Taxonomy" id="2058780"/>
    <lineage>
        <taxon>Bacteria</taxon>
        <taxon>Bacillati</taxon>
        <taxon>Actinomycetota</taxon>
        <taxon>Actinomycetes</taxon>
        <taxon>Propionibacteriales</taxon>
        <taxon>Nocardioidaceae</taxon>
        <taxon>Nocardioides</taxon>
    </lineage>
</organism>
<dbReference type="EMBL" id="BNAD01000005">
    <property type="protein sequence ID" value="GHE17720.1"/>
    <property type="molecule type" value="Genomic_DNA"/>
</dbReference>
<proteinExistence type="inferred from homology"/>
<dbReference type="Proteomes" id="UP000597341">
    <property type="component" value="Unassembled WGS sequence"/>
</dbReference>
<dbReference type="PANTHER" id="PTHR42964:SF1">
    <property type="entry name" value="POLYKETIDE BIOSYNTHESIS ENOYL-COA HYDRATASE PKSH-RELATED"/>
    <property type="match status" value="1"/>
</dbReference>
<dbReference type="CDD" id="cd06558">
    <property type="entry name" value="crotonase-like"/>
    <property type="match status" value="1"/>
</dbReference>
<evidence type="ECO:0000256" key="1">
    <source>
        <dbReference type="ARBA" id="ARBA00005254"/>
    </source>
</evidence>
<sequence>MPQPVSAPGRHDLVRRQSHEGVAVLTLSRAERHNALVPELLEQLRTEVATVAADPGVRAVVLSADGPSFSTGGDVAAFASREGTELETYARRIVGVLHEAVLDLLALDVPLVVAVQGPVTGGSLGLVLAADVVVAGPRASFAPWYVRVGFSPDGGWTALLPRRVGHARAATWQLTNRTVEVDLAAQWGLVDETADDPRARALEVARDLARMVPGAVTRTKRLMRSDLDDVRRGLDAELEEFVAQIGTDEARAGMQAFLGHRAQEQA</sequence>
<name>A0ABQ3HJ87_9ACTN</name>
<dbReference type="InterPro" id="IPR051683">
    <property type="entry name" value="Enoyl-CoA_Hydratase/Isomerase"/>
</dbReference>